<dbReference type="AlphaFoldDB" id="A0AAF0ETN1"/>
<sequence>MRIARVKYVLGSEFYEPPAAHHALLQSATLYNGALQRNESPAPGQVPSAVWLDIVANLAYALQSLGELVDEFGWVDVEHALAFPMFGIAELDSPSSLYAAAATLFGLTAQGQLLVLSGASDMGTSTGDDASRPAPLGDESEAYTSSLVAPSSYLEMIAAQLSSTISLIPHSQAESVAAIQQDAVDALGRADAYICSLVPGFGASQSPDGEWDAQISELKWASISLRVSTAVRVSELGGVDASLDDLCTEVLSAGEALLAAAPPRESLTGVRLSGAEGSAAAKQTAEYEATVERLSEVADHAHALGRALLRRAASAQCSSSLERAWEVCGFASKCMLAAVAPLEPAGKGASTARVSTAQSLNVPGAPMAWTGCI</sequence>
<organism evidence="1 2">
    <name type="scientific">Malassezia cuniculi</name>
    <dbReference type="NCBI Taxonomy" id="948313"/>
    <lineage>
        <taxon>Eukaryota</taxon>
        <taxon>Fungi</taxon>
        <taxon>Dikarya</taxon>
        <taxon>Basidiomycota</taxon>
        <taxon>Ustilaginomycotina</taxon>
        <taxon>Malasseziomycetes</taxon>
        <taxon>Malasseziales</taxon>
        <taxon>Malasseziaceae</taxon>
        <taxon>Malassezia</taxon>
    </lineage>
</organism>
<reference evidence="1" key="1">
    <citation type="submission" date="2023-03" db="EMBL/GenBank/DDBJ databases">
        <title>Mating type loci evolution in Malassezia.</title>
        <authorList>
            <person name="Coelho M.A."/>
        </authorList>
    </citation>
    <scope>NUCLEOTIDE SEQUENCE</scope>
    <source>
        <strain evidence="1">CBS 11721</strain>
    </source>
</reference>
<protein>
    <submittedName>
        <fullName evidence="1">Uncharacterized protein</fullName>
    </submittedName>
</protein>
<name>A0AAF0ETN1_9BASI</name>
<accession>A0AAF0ETN1</accession>
<dbReference type="EMBL" id="CP119881">
    <property type="protein sequence ID" value="WFD36858.1"/>
    <property type="molecule type" value="Genomic_DNA"/>
</dbReference>
<gene>
    <name evidence="1" type="ORF">MCUN1_003748</name>
</gene>
<dbReference type="Proteomes" id="UP001219933">
    <property type="component" value="Chromosome 5"/>
</dbReference>
<evidence type="ECO:0000313" key="2">
    <source>
        <dbReference type="Proteomes" id="UP001219933"/>
    </source>
</evidence>
<keyword evidence="2" id="KW-1185">Reference proteome</keyword>
<proteinExistence type="predicted"/>
<evidence type="ECO:0000313" key="1">
    <source>
        <dbReference type="EMBL" id="WFD36858.1"/>
    </source>
</evidence>